<feature type="transmembrane region" description="Helical" evidence="4">
    <location>
        <begin position="31"/>
        <end position="48"/>
    </location>
</feature>
<dbReference type="Gene3D" id="3.30.565.10">
    <property type="entry name" value="Histidine kinase-like ATPase, C-terminal domain"/>
    <property type="match status" value="1"/>
</dbReference>
<dbReference type="PANTHER" id="PTHR43547:SF2">
    <property type="entry name" value="HYBRID SIGNAL TRANSDUCTION HISTIDINE KINASE C"/>
    <property type="match status" value="1"/>
</dbReference>
<keyword evidence="7" id="KW-1185">Reference proteome</keyword>
<feature type="transmembrane region" description="Helical" evidence="4">
    <location>
        <begin position="55"/>
        <end position="74"/>
    </location>
</feature>
<feature type="transmembrane region" description="Helical" evidence="4">
    <location>
        <begin position="7"/>
        <end position="25"/>
    </location>
</feature>
<keyword evidence="6" id="KW-0418">Kinase</keyword>
<dbReference type="Gene3D" id="1.10.287.130">
    <property type="match status" value="1"/>
</dbReference>
<feature type="transmembrane region" description="Helical" evidence="4">
    <location>
        <begin position="80"/>
        <end position="99"/>
    </location>
</feature>
<dbReference type="SUPFAM" id="SSF47384">
    <property type="entry name" value="Homodimeric domain of signal transducing histidine kinase"/>
    <property type="match status" value="1"/>
</dbReference>
<keyword evidence="4" id="KW-0812">Transmembrane</keyword>
<name>A0ABS5SAU1_9BACT</name>
<gene>
    <name evidence="6" type="ORF">KI810_05375</name>
</gene>
<dbReference type="SMART" id="SM00388">
    <property type="entry name" value="HisKA"/>
    <property type="match status" value="1"/>
</dbReference>
<keyword evidence="3" id="KW-0597">Phosphoprotein</keyword>
<reference evidence="6 7" key="1">
    <citation type="submission" date="2021-05" db="EMBL/GenBank/DDBJ databases">
        <title>The draft genome of Geobacter luticola JCM 17780.</title>
        <authorList>
            <person name="Xu Z."/>
            <person name="Masuda Y."/>
            <person name="Itoh H."/>
            <person name="Senoo K."/>
        </authorList>
    </citation>
    <scope>NUCLEOTIDE SEQUENCE [LARGE SCALE GENOMIC DNA]</scope>
    <source>
        <strain evidence="6 7">JCM 17780</strain>
    </source>
</reference>
<dbReference type="CDD" id="cd00082">
    <property type="entry name" value="HisKA"/>
    <property type="match status" value="1"/>
</dbReference>
<dbReference type="InterPro" id="IPR003661">
    <property type="entry name" value="HisK_dim/P_dom"/>
</dbReference>
<dbReference type="InterPro" id="IPR036890">
    <property type="entry name" value="HATPase_C_sf"/>
</dbReference>
<dbReference type="InterPro" id="IPR004358">
    <property type="entry name" value="Sig_transdc_His_kin-like_C"/>
</dbReference>
<dbReference type="GO" id="GO:0016301">
    <property type="term" value="F:kinase activity"/>
    <property type="evidence" value="ECO:0007669"/>
    <property type="project" value="UniProtKB-KW"/>
</dbReference>
<keyword evidence="4" id="KW-1133">Transmembrane helix</keyword>
<dbReference type="RefSeq" id="WP_214174418.1">
    <property type="nucleotide sequence ID" value="NZ_JAHCVK010000001.1"/>
</dbReference>
<dbReference type="Proteomes" id="UP000756860">
    <property type="component" value="Unassembled WGS sequence"/>
</dbReference>
<evidence type="ECO:0000256" key="3">
    <source>
        <dbReference type="ARBA" id="ARBA00022553"/>
    </source>
</evidence>
<dbReference type="InterPro" id="IPR036097">
    <property type="entry name" value="HisK_dim/P_sf"/>
</dbReference>
<dbReference type="PANTHER" id="PTHR43547">
    <property type="entry name" value="TWO-COMPONENT HISTIDINE KINASE"/>
    <property type="match status" value="1"/>
</dbReference>
<keyword evidence="6" id="KW-0808">Transferase</keyword>
<dbReference type="Pfam" id="PF00512">
    <property type="entry name" value="HisKA"/>
    <property type="match status" value="1"/>
</dbReference>
<comment type="caution">
    <text evidence="6">The sequence shown here is derived from an EMBL/GenBank/DDBJ whole genome shotgun (WGS) entry which is preliminary data.</text>
</comment>
<accession>A0ABS5SAU1</accession>
<evidence type="ECO:0000256" key="2">
    <source>
        <dbReference type="ARBA" id="ARBA00012438"/>
    </source>
</evidence>
<dbReference type="PRINTS" id="PR00344">
    <property type="entry name" value="BCTRLSENSOR"/>
</dbReference>
<sequence length="331" mass="36693">MNKQTIQITAIVSVTTLILVLHLLLPQWGSYYFVLSELYYLPLVLGVLRFDFKGAFATYIFVSAAYVVGAWATASPQPTGRVLHLVFSGLVVLLVGILVDRLKKRHRQTEQERYFSGIGQVATVIVHDLKNPLISIQGFARRIQEGKGDTALAALTITKSAQVMQRIVNDVLEFARPVRLNPKKDDLRQSIQRACETCWTKAEEKGIKLIVTLPPETILSNIDSYQMERALINLIDNSVDASCHGGEVNVTATSDKNKMTITIKDYGEGMEQETLDNLFTLTYTTKNEGTGFGVPISKKIIEAHDGAIRISSKKHFGTEVLIDLPLTSING</sequence>
<feature type="domain" description="Histidine kinase" evidence="5">
    <location>
        <begin position="124"/>
        <end position="328"/>
    </location>
</feature>
<dbReference type="InterPro" id="IPR005467">
    <property type="entry name" value="His_kinase_dom"/>
</dbReference>
<comment type="catalytic activity">
    <reaction evidence="1">
        <text>ATP + protein L-histidine = ADP + protein N-phospho-L-histidine.</text>
        <dbReference type="EC" id="2.7.13.3"/>
    </reaction>
</comment>
<evidence type="ECO:0000256" key="1">
    <source>
        <dbReference type="ARBA" id="ARBA00000085"/>
    </source>
</evidence>
<dbReference type="SMART" id="SM00387">
    <property type="entry name" value="HATPase_c"/>
    <property type="match status" value="1"/>
</dbReference>
<dbReference type="InterPro" id="IPR003594">
    <property type="entry name" value="HATPase_dom"/>
</dbReference>
<proteinExistence type="predicted"/>
<dbReference type="EMBL" id="JAHCVK010000001">
    <property type="protein sequence ID" value="MBT0652476.1"/>
    <property type="molecule type" value="Genomic_DNA"/>
</dbReference>
<dbReference type="SUPFAM" id="SSF55874">
    <property type="entry name" value="ATPase domain of HSP90 chaperone/DNA topoisomerase II/histidine kinase"/>
    <property type="match status" value="1"/>
</dbReference>
<dbReference type="Pfam" id="PF02518">
    <property type="entry name" value="HATPase_c"/>
    <property type="match status" value="1"/>
</dbReference>
<dbReference type="EC" id="2.7.13.3" evidence="2"/>
<keyword evidence="4" id="KW-0472">Membrane</keyword>
<evidence type="ECO:0000313" key="7">
    <source>
        <dbReference type="Proteomes" id="UP000756860"/>
    </source>
</evidence>
<evidence type="ECO:0000259" key="5">
    <source>
        <dbReference type="PROSITE" id="PS50109"/>
    </source>
</evidence>
<evidence type="ECO:0000256" key="4">
    <source>
        <dbReference type="SAM" id="Phobius"/>
    </source>
</evidence>
<organism evidence="6 7">
    <name type="scientific">Geomobilimonas luticola</name>
    <dbReference type="NCBI Taxonomy" id="1114878"/>
    <lineage>
        <taxon>Bacteria</taxon>
        <taxon>Pseudomonadati</taxon>
        <taxon>Thermodesulfobacteriota</taxon>
        <taxon>Desulfuromonadia</taxon>
        <taxon>Geobacterales</taxon>
        <taxon>Geobacteraceae</taxon>
        <taxon>Geomobilimonas</taxon>
    </lineage>
</organism>
<dbReference type="PROSITE" id="PS50109">
    <property type="entry name" value="HIS_KIN"/>
    <property type="match status" value="1"/>
</dbReference>
<evidence type="ECO:0000313" key="6">
    <source>
        <dbReference type="EMBL" id="MBT0652476.1"/>
    </source>
</evidence>
<protein>
    <recommendedName>
        <fullName evidence="2">histidine kinase</fullName>
        <ecNumber evidence="2">2.7.13.3</ecNumber>
    </recommendedName>
</protein>